<evidence type="ECO:0000256" key="2">
    <source>
        <dbReference type="RuleBase" id="RU003682"/>
    </source>
</evidence>
<keyword evidence="1" id="KW-0847">Vitamin C</keyword>
<gene>
    <name evidence="5" type="ORF">PCOR1329_LOCUS6821</name>
</gene>
<evidence type="ECO:0000256" key="1">
    <source>
        <dbReference type="ARBA" id="ARBA00022896"/>
    </source>
</evidence>
<evidence type="ECO:0000313" key="5">
    <source>
        <dbReference type="EMBL" id="CAK0797860.1"/>
    </source>
</evidence>
<dbReference type="Proteomes" id="UP001189429">
    <property type="component" value="Unassembled WGS sequence"/>
</dbReference>
<sequence>MNNYGIILSDIGLEPFVDKLQGLLQPVGRLLFPGPGSDWDGHHCFTVRYRDGEDLGLDVHTDDSDVTFNVCLGLNFTGAGLQFCGAMGHAQHRRHSFTYQHEKGRCVVHLGRRRHGADDILSGERINLRRILWNHGSTYRKSGRYQRPPYAKEAGPPDAECVSYTHDRDYGRFKEYPVGRESFRGKGWCPPSSRRTTGFAPKWTPAQRSRGQATCGGRRGRGAAAAVVERAGLECPGTAGTDPCLGTFRGYPSLGVISQKRDDGRTMYWEAISRMTACLYMAGRFSFTRVRGI</sequence>
<keyword evidence="2" id="KW-0479">Metal-binding</keyword>
<dbReference type="EMBL" id="CAUYUJ010001836">
    <property type="protein sequence ID" value="CAK0797860.1"/>
    <property type="molecule type" value="Genomic_DNA"/>
</dbReference>
<evidence type="ECO:0000313" key="6">
    <source>
        <dbReference type="Proteomes" id="UP001189429"/>
    </source>
</evidence>
<organism evidence="5 6">
    <name type="scientific">Prorocentrum cordatum</name>
    <dbReference type="NCBI Taxonomy" id="2364126"/>
    <lineage>
        <taxon>Eukaryota</taxon>
        <taxon>Sar</taxon>
        <taxon>Alveolata</taxon>
        <taxon>Dinophyceae</taxon>
        <taxon>Prorocentrales</taxon>
        <taxon>Prorocentraceae</taxon>
        <taxon>Prorocentrum</taxon>
    </lineage>
</organism>
<name>A0ABN9Q0M6_9DINO</name>
<dbReference type="InterPro" id="IPR005123">
    <property type="entry name" value="Oxoglu/Fe-dep_dioxygenase_dom"/>
</dbReference>
<proteinExistence type="inferred from homology"/>
<dbReference type="PROSITE" id="PS51471">
    <property type="entry name" value="FE2OG_OXY"/>
    <property type="match status" value="1"/>
</dbReference>
<keyword evidence="6" id="KW-1185">Reference proteome</keyword>
<evidence type="ECO:0000259" key="4">
    <source>
        <dbReference type="PROSITE" id="PS51471"/>
    </source>
</evidence>
<comment type="similarity">
    <text evidence="2">Belongs to the iron/ascorbate-dependent oxidoreductase family.</text>
</comment>
<keyword evidence="2" id="KW-0408">Iron</keyword>
<protein>
    <recommendedName>
        <fullName evidence="4">Fe2OG dioxygenase domain-containing protein</fullName>
    </recommendedName>
</protein>
<comment type="caution">
    <text evidence="5">The sequence shown here is derived from an EMBL/GenBank/DDBJ whole genome shotgun (WGS) entry which is preliminary data.</text>
</comment>
<accession>A0ABN9Q0M6</accession>
<dbReference type="PANTHER" id="PTHR24014:SF4">
    <property type="entry name" value="2-OXOGLUTARATE AND IRON-DEPENDENT OXYGENASE DOMAIN-CONTAINING PROTEIN 2"/>
    <property type="match status" value="1"/>
</dbReference>
<evidence type="ECO:0000256" key="3">
    <source>
        <dbReference type="SAM" id="MobiDB-lite"/>
    </source>
</evidence>
<feature type="domain" description="Fe2OG dioxygenase" evidence="4">
    <location>
        <begin position="40"/>
        <end position="136"/>
    </location>
</feature>
<dbReference type="PANTHER" id="PTHR24014">
    <property type="entry name" value="2-OXOGLUTARATE AND IRON-DEPENDENT OXYGENASE DOMAIN-CONTAINING PROTEIN 2"/>
    <property type="match status" value="1"/>
</dbReference>
<keyword evidence="2" id="KW-0560">Oxidoreductase</keyword>
<reference evidence="5" key="1">
    <citation type="submission" date="2023-10" db="EMBL/GenBank/DDBJ databases">
        <authorList>
            <person name="Chen Y."/>
            <person name="Shah S."/>
            <person name="Dougan E. K."/>
            <person name="Thang M."/>
            <person name="Chan C."/>
        </authorList>
    </citation>
    <scope>NUCLEOTIDE SEQUENCE [LARGE SCALE GENOMIC DNA]</scope>
</reference>
<feature type="region of interest" description="Disordered" evidence="3">
    <location>
        <begin position="199"/>
        <end position="218"/>
    </location>
</feature>